<feature type="domain" description="Reverse transcriptase" evidence="1">
    <location>
        <begin position="1"/>
        <end position="100"/>
    </location>
</feature>
<reference evidence="3" key="1">
    <citation type="submission" date="2025-08" db="UniProtKB">
        <authorList>
            <consortium name="RefSeq"/>
        </authorList>
    </citation>
    <scope>IDENTIFICATION</scope>
</reference>
<dbReference type="InterPro" id="IPR000477">
    <property type="entry name" value="RT_dom"/>
</dbReference>
<dbReference type="PANTHER" id="PTHR33116:SF78">
    <property type="entry name" value="OS12G0587133 PROTEIN"/>
    <property type="match status" value="1"/>
</dbReference>
<name>A0AB40CG47_DIOCR</name>
<dbReference type="RefSeq" id="XP_039138904.1">
    <property type="nucleotide sequence ID" value="XM_039282970.1"/>
</dbReference>
<protein>
    <submittedName>
        <fullName evidence="3">Uncharacterized protein LOC120276247</fullName>
    </submittedName>
</protein>
<dbReference type="AlphaFoldDB" id="A0AB40CG47"/>
<organism evidence="2 3">
    <name type="scientific">Dioscorea cayennensis subsp. rotundata</name>
    <name type="common">White Guinea yam</name>
    <name type="synonym">Dioscorea rotundata</name>
    <dbReference type="NCBI Taxonomy" id="55577"/>
    <lineage>
        <taxon>Eukaryota</taxon>
        <taxon>Viridiplantae</taxon>
        <taxon>Streptophyta</taxon>
        <taxon>Embryophyta</taxon>
        <taxon>Tracheophyta</taxon>
        <taxon>Spermatophyta</taxon>
        <taxon>Magnoliopsida</taxon>
        <taxon>Liliopsida</taxon>
        <taxon>Dioscoreales</taxon>
        <taxon>Dioscoreaceae</taxon>
        <taxon>Dioscorea</taxon>
    </lineage>
</organism>
<keyword evidence="2" id="KW-1185">Reference proteome</keyword>
<evidence type="ECO:0000313" key="2">
    <source>
        <dbReference type="Proteomes" id="UP001515500"/>
    </source>
</evidence>
<evidence type="ECO:0000259" key="1">
    <source>
        <dbReference type="PROSITE" id="PS50878"/>
    </source>
</evidence>
<sequence length="172" mass="19558">MFFHALNSKVLIGVPLNSSDSICHFQYADDLLIFSTGGHEDLHIIKLILYLYEGSSGLSINFHKSCLYSSNYGFQPHYTSARILNCSCSSLPITYLGIPLSGRRPRRLDWEKLIGMVRSRLTTWKASYLSLGGRLTLVNSVLSSMPVYWMSVFKLPAWVIKEIDKILRDFLC</sequence>
<dbReference type="PANTHER" id="PTHR33116">
    <property type="entry name" value="REVERSE TRANSCRIPTASE ZINC-BINDING DOMAIN-CONTAINING PROTEIN-RELATED-RELATED"/>
    <property type="match status" value="1"/>
</dbReference>
<dbReference type="Proteomes" id="UP001515500">
    <property type="component" value="Chromosome 14"/>
</dbReference>
<dbReference type="GeneID" id="120276247"/>
<proteinExistence type="predicted"/>
<gene>
    <name evidence="3" type="primary">LOC120276247</name>
</gene>
<accession>A0AB40CG47</accession>
<evidence type="ECO:0000313" key="3">
    <source>
        <dbReference type="RefSeq" id="XP_039138904.1"/>
    </source>
</evidence>
<dbReference type="PROSITE" id="PS50878">
    <property type="entry name" value="RT_POL"/>
    <property type="match status" value="1"/>
</dbReference>